<dbReference type="InterPro" id="IPR018022">
    <property type="entry name" value="IPT"/>
</dbReference>
<feature type="site" description="Interaction with substrate tRNA" evidence="10">
    <location>
        <position position="130"/>
    </location>
</feature>
<evidence type="ECO:0000256" key="5">
    <source>
        <dbReference type="ARBA" id="ARBA00022694"/>
    </source>
</evidence>
<evidence type="ECO:0000256" key="8">
    <source>
        <dbReference type="ARBA" id="ARBA00022842"/>
    </source>
</evidence>
<name>A0ABU0HBN4_9HYPH</name>
<evidence type="ECO:0000256" key="3">
    <source>
        <dbReference type="ARBA" id="ARBA00005842"/>
    </source>
</evidence>
<dbReference type="RefSeq" id="WP_266350609.1">
    <property type="nucleotide sequence ID" value="NZ_JAPKNG010000006.1"/>
</dbReference>
<reference evidence="14 15" key="1">
    <citation type="submission" date="2023-07" db="EMBL/GenBank/DDBJ databases">
        <title>Genomic Encyclopedia of Type Strains, Phase IV (KMG-IV): sequencing the most valuable type-strain genomes for metagenomic binning, comparative biology and taxonomic classification.</title>
        <authorList>
            <person name="Goeker M."/>
        </authorList>
    </citation>
    <scope>NUCLEOTIDE SEQUENCE [LARGE SCALE GENOMIC DNA]</scope>
    <source>
        <strain evidence="14 15">B6-8</strain>
    </source>
</reference>
<evidence type="ECO:0000256" key="1">
    <source>
        <dbReference type="ARBA" id="ARBA00001946"/>
    </source>
</evidence>
<comment type="caution">
    <text evidence="10">Lacks conserved residue(s) required for the propagation of feature annotation.</text>
</comment>
<evidence type="ECO:0000256" key="2">
    <source>
        <dbReference type="ARBA" id="ARBA00003213"/>
    </source>
</evidence>
<keyword evidence="8 10" id="KW-0460">Magnesium</keyword>
<gene>
    <name evidence="10" type="primary">miaA</name>
    <name evidence="14" type="ORF">QO014_004124</name>
</gene>
<comment type="subunit">
    <text evidence="10">Monomer.</text>
</comment>
<keyword evidence="6 10" id="KW-0547">Nucleotide-binding</keyword>
<comment type="cofactor">
    <cofactor evidence="1 10">
        <name>Mg(2+)</name>
        <dbReference type="ChEBI" id="CHEBI:18420"/>
    </cofactor>
</comment>
<dbReference type="PANTHER" id="PTHR11088:SF60">
    <property type="entry name" value="TRNA DIMETHYLALLYLTRANSFERASE"/>
    <property type="match status" value="1"/>
</dbReference>
<evidence type="ECO:0000256" key="11">
    <source>
        <dbReference type="RuleBase" id="RU003783"/>
    </source>
</evidence>
<evidence type="ECO:0000256" key="4">
    <source>
        <dbReference type="ARBA" id="ARBA00022679"/>
    </source>
</evidence>
<dbReference type="Proteomes" id="UP001241603">
    <property type="component" value="Unassembled WGS sequence"/>
</dbReference>
<keyword evidence="7 10" id="KW-0067">ATP-binding</keyword>
<dbReference type="HAMAP" id="MF_00185">
    <property type="entry name" value="IPP_trans"/>
    <property type="match status" value="1"/>
</dbReference>
<proteinExistence type="inferred from homology"/>
<dbReference type="Pfam" id="PF01715">
    <property type="entry name" value="IPPT"/>
    <property type="match status" value="1"/>
</dbReference>
<keyword evidence="4 10" id="KW-0808">Transferase</keyword>
<comment type="caution">
    <text evidence="14">The sequence shown here is derived from an EMBL/GenBank/DDBJ whole genome shotgun (WGS) entry which is preliminary data.</text>
</comment>
<dbReference type="Gene3D" id="1.10.20.140">
    <property type="match status" value="1"/>
</dbReference>
<evidence type="ECO:0000256" key="9">
    <source>
        <dbReference type="ARBA" id="ARBA00049563"/>
    </source>
</evidence>
<keyword evidence="15" id="KW-1185">Reference proteome</keyword>
<feature type="region of interest" description="Interaction with substrate tRNA" evidence="10">
    <location>
        <begin position="42"/>
        <end position="45"/>
    </location>
</feature>
<evidence type="ECO:0000256" key="7">
    <source>
        <dbReference type="ARBA" id="ARBA00022840"/>
    </source>
</evidence>
<organism evidence="14 15">
    <name type="scientific">Kaistia dalseonensis</name>
    <dbReference type="NCBI Taxonomy" id="410840"/>
    <lineage>
        <taxon>Bacteria</taxon>
        <taxon>Pseudomonadati</taxon>
        <taxon>Pseudomonadota</taxon>
        <taxon>Alphaproteobacteria</taxon>
        <taxon>Hyphomicrobiales</taxon>
        <taxon>Kaistiaceae</taxon>
        <taxon>Kaistia</taxon>
    </lineage>
</organism>
<evidence type="ECO:0000256" key="13">
    <source>
        <dbReference type="RuleBase" id="RU003785"/>
    </source>
</evidence>
<dbReference type="PANTHER" id="PTHR11088">
    <property type="entry name" value="TRNA DIMETHYLALLYLTRANSFERASE"/>
    <property type="match status" value="1"/>
</dbReference>
<evidence type="ECO:0000256" key="6">
    <source>
        <dbReference type="ARBA" id="ARBA00022741"/>
    </source>
</evidence>
<feature type="binding site" evidence="10">
    <location>
        <begin position="19"/>
        <end position="24"/>
    </location>
    <ligand>
        <name>substrate</name>
    </ligand>
</feature>
<dbReference type="SUPFAM" id="SSF52540">
    <property type="entry name" value="P-loop containing nucleoside triphosphate hydrolases"/>
    <property type="match status" value="2"/>
</dbReference>
<comment type="catalytic activity">
    <reaction evidence="9 10 11">
        <text>adenosine(37) in tRNA + dimethylallyl diphosphate = N(6)-dimethylallyladenosine(37) in tRNA + diphosphate</text>
        <dbReference type="Rhea" id="RHEA:26482"/>
        <dbReference type="Rhea" id="RHEA-COMP:10162"/>
        <dbReference type="Rhea" id="RHEA-COMP:10375"/>
        <dbReference type="ChEBI" id="CHEBI:33019"/>
        <dbReference type="ChEBI" id="CHEBI:57623"/>
        <dbReference type="ChEBI" id="CHEBI:74411"/>
        <dbReference type="ChEBI" id="CHEBI:74415"/>
        <dbReference type="EC" id="2.5.1.75"/>
    </reaction>
</comment>
<evidence type="ECO:0000313" key="14">
    <source>
        <dbReference type="EMBL" id="MDQ0439718.1"/>
    </source>
</evidence>
<evidence type="ECO:0000256" key="10">
    <source>
        <dbReference type="HAMAP-Rule" id="MF_00185"/>
    </source>
</evidence>
<dbReference type="NCBIfam" id="TIGR00174">
    <property type="entry name" value="miaA"/>
    <property type="match status" value="1"/>
</dbReference>
<dbReference type="GO" id="GO:0052381">
    <property type="term" value="F:tRNA dimethylallyltransferase activity"/>
    <property type="evidence" value="ECO:0007669"/>
    <property type="project" value="UniProtKB-EC"/>
</dbReference>
<feature type="binding site" evidence="10">
    <location>
        <begin position="17"/>
        <end position="24"/>
    </location>
    <ligand>
        <name>ATP</name>
        <dbReference type="ChEBI" id="CHEBI:30616"/>
    </ligand>
</feature>
<comment type="function">
    <text evidence="2 10 12">Catalyzes the transfer of a dimethylallyl group onto the adenine at position 37 in tRNAs that read codons beginning with uridine, leading to the formation of N6-(dimethylallyl)adenosine (i(6)A).</text>
</comment>
<feature type="site" description="Interaction with substrate tRNA" evidence="10">
    <location>
        <position position="108"/>
    </location>
</feature>
<accession>A0ABU0HBN4</accession>
<dbReference type="EMBL" id="JAUSVO010000006">
    <property type="protein sequence ID" value="MDQ0439718.1"/>
    <property type="molecule type" value="Genomic_DNA"/>
</dbReference>
<dbReference type="Gene3D" id="3.40.50.300">
    <property type="entry name" value="P-loop containing nucleotide triphosphate hydrolases"/>
    <property type="match status" value="1"/>
</dbReference>
<dbReference type="InterPro" id="IPR039657">
    <property type="entry name" value="Dimethylallyltransferase"/>
</dbReference>
<dbReference type="EC" id="2.5.1.75" evidence="10"/>
<dbReference type="InterPro" id="IPR027417">
    <property type="entry name" value="P-loop_NTPase"/>
</dbReference>
<protein>
    <recommendedName>
        <fullName evidence="10">tRNA dimethylallyltransferase</fullName>
        <ecNumber evidence="10">2.5.1.75</ecNumber>
    </recommendedName>
    <alternativeName>
        <fullName evidence="10">Dimethylallyl diphosphate:tRNA dimethylallyltransferase</fullName>
        <shortName evidence="10">DMAPP:tRNA dimethylallyltransferase</shortName>
        <shortName evidence="10">DMATase</shortName>
    </alternativeName>
    <alternativeName>
        <fullName evidence="10">Isopentenyl-diphosphate:tRNA isopentenyltransferase</fullName>
        <shortName evidence="10">IPP transferase</shortName>
        <shortName evidence="10">IPPT</shortName>
        <shortName evidence="10">IPTase</shortName>
    </alternativeName>
</protein>
<comment type="similarity">
    <text evidence="3 10 13">Belongs to the IPP transferase family.</text>
</comment>
<keyword evidence="5 10" id="KW-0819">tRNA processing</keyword>
<evidence type="ECO:0000256" key="12">
    <source>
        <dbReference type="RuleBase" id="RU003784"/>
    </source>
</evidence>
<evidence type="ECO:0000313" key="15">
    <source>
        <dbReference type="Proteomes" id="UP001241603"/>
    </source>
</evidence>
<sequence length="309" mass="33791">MGDLNFTGERRAVLIAGPTASGKSALALQMAERHGGVIINADSMQVYAELRILSARPDAAEETRAPHRLYGHVPASRRYSVAAWRRDAEAALKAAWGAGQLPIIVGGTGLYFKALTEGIADVPSVPQEIRARVELWAEREGVPTLHAALAERDAEGAALLKPSDRTRVVRALEVLEATGSPLRHFQARLTEPPLIEPDQAHRLVLDPERALLYARIGERFDRMVEAGALDEVRALSALGLDPALPAMKAIGVREFSAFLAGEITLPEAIERAKMETRRYAKRQVTWFRHQMADWTRIVPGDDPGLLLPG</sequence>